<dbReference type="Pfam" id="PF08706">
    <property type="entry name" value="D5_N"/>
    <property type="match status" value="1"/>
</dbReference>
<dbReference type="Proteomes" id="UP001190700">
    <property type="component" value="Unassembled WGS sequence"/>
</dbReference>
<evidence type="ECO:0000313" key="2">
    <source>
        <dbReference type="EMBL" id="KAK3239819.1"/>
    </source>
</evidence>
<evidence type="ECO:0000259" key="1">
    <source>
        <dbReference type="Pfam" id="PF08706"/>
    </source>
</evidence>
<keyword evidence="3" id="KW-1185">Reference proteome</keyword>
<protein>
    <recommendedName>
        <fullName evidence="1">Bacteriophage/plasmid primase P4 C-terminal domain-containing protein</fullName>
    </recommendedName>
</protein>
<feature type="domain" description="Bacteriophage/plasmid primase P4 C-terminal" evidence="1">
    <location>
        <begin position="21"/>
        <end position="95"/>
    </location>
</feature>
<gene>
    <name evidence="2" type="ORF">CYMTET_50276</name>
</gene>
<organism evidence="2 3">
    <name type="scientific">Cymbomonas tetramitiformis</name>
    <dbReference type="NCBI Taxonomy" id="36881"/>
    <lineage>
        <taxon>Eukaryota</taxon>
        <taxon>Viridiplantae</taxon>
        <taxon>Chlorophyta</taxon>
        <taxon>Pyramimonadophyceae</taxon>
        <taxon>Pyramimonadales</taxon>
        <taxon>Pyramimonadaceae</taxon>
        <taxon>Cymbomonas</taxon>
    </lineage>
</organism>
<comment type="caution">
    <text evidence="2">The sequence shown here is derived from an EMBL/GenBank/DDBJ whole genome shotgun (WGS) entry which is preliminary data.</text>
</comment>
<dbReference type="AlphaFoldDB" id="A0AAE0BPN5"/>
<reference evidence="2 3" key="1">
    <citation type="journal article" date="2015" name="Genome Biol. Evol.">
        <title>Comparative Genomics of a Bacterivorous Green Alga Reveals Evolutionary Causalities and Consequences of Phago-Mixotrophic Mode of Nutrition.</title>
        <authorList>
            <person name="Burns J.A."/>
            <person name="Paasch A."/>
            <person name="Narechania A."/>
            <person name="Kim E."/>
        </authorList>
    </citation>
    <scope>NUCLEOTIDE SEQUENCE [LARGE SCALE GENOMIC DNA]</scope>
    <source>
        <strain evidence="2 3">PLY_AMNH</strain>
    </source>
</reference>
<name>A0AAE0BPN5_9CHLO</name>
<sequence length="113" mass="12992">MLSSALWEVARPSENCSFTTIFNSTYPLIRSMAPKHAQFDDFGANQQGFLLFENGVLDIRAGRMLPFDPKYRFMAAVPLFFDPLVDRSTLAKEVEEKIFATMFVDNEKRKFVL</sequence>
<evidence type="ECO:0000313" key="3">
    <source>
        <dbReference type="Proteomes" id="UP001190700"/>
    </source>
</evidence>
<proteinExistence type="predicted"/>
<dbReference type="InterPro" id="IPR014818">
    <property type="entry name" value="Phage/plasmid_primase_P4_C"/>
</dbReference>
<accession>A0AAE0BPN5</accession>
<dbReference type="EMBL" id="LGRX02033811">
    <property type="protein sequence ID" value="KAK3239819.1"/>
    <property type="molecule type" value="Genomic_DNA"/>
</dbReference>